<dbReference type="EMBL" id="CP118166">
    <property type="protein sequence ID" value="WDI32368.1"/>
    <property type="molecule type" value="Genomic_DNA"/>
</dbReference>
<dbReference type="Gene3D" id="2.60.120.620">
    <property type="entry name" value="q2cbj1_9rhob like domain"/>
    <property type="match status" value="1"/>
</dbReference>
<dbReference type="Pfam" id="PF13759">
    <property type="entry name" value="2OG-FeII_Oxy_5"/>
    <property type="match status" value="1"/>
</dbReference>
<organism evidence="1 2">
    <name type="scientific">Hyphococcus flavus</name>
    <dbReference type="NCBI Taxonomy" id="1866326"/>
    <lineage>
        <taxon>Bacteria</taxon>
        <taxon>Pseudomonadati</taxon>
        <taxon>Pseudomonadota</taxon>
        <taxon>Alphaproteobacteria</taxon>
        <taxon>Parvularculales</taxon>
        <taxon>Parvularculaceae</taxon>
        <taxon>Hyphococcus</taxon>
    </lineage>
</organism>
<dbReference type="RefSeq" id="WP_274494289.1">
    <property type="nucleotide sequence ID" value="NZ_CP118166.1"/>
</dbReference>
<proteinExistence type="predicted"/>
<gene>
    <name evidence="1" type="ORF">PUV54_04070</name>
</gene>
<evidence type="ECO:0000313" key="2">
    <source>
        <dbReference type="Proteomes" id="UP001214043"/>
    </source>
</evidence>
<name>A0AAF0CGM8_9PROT</name>
<dbReference type="AlphaFoldDB" id="A0AAF0CGM8"/>
<accession>A0AAF0CGM8</accession>
<sequence length="219" mass="24913">MAPIFKPTKDKEFFTPFGPVMGYFKMPAAFVEQMNAAMSEQLADHSDHLVGKVRQELRFDQDLINLAAANVGQTLVEYHAFAKKRNSLGEYDPSTKQYGLDIVSGWFVRQFENEYNPLHIHTGCTISCVGYLKLPDGIEQEWEEDYQDHHPSHAHIQFAHGTDAAYSFTNFMAKPQVGDFYIFPSHMFHCVYPFRTVGERRSFSMNVTVEESEASAGPA</sequence>
<evidence type="ECO:0000313" key="1">
    <source>
        <dbReference type="EMBL" id="WDI32368.1"/>
    </source>
</evidence>
<dbReference type="KEGG" id="hfl:PUV54_04070"/>
<keyword evidence="2" id="KW-1185">Reference proteome</keyword>
<dbReference type="Proteomes" id="UP001214043">
    <property type="component" value="Chromosome"/>
</dbReference>
<dbReference type="InterPro" id="IPR012668">
    <property type="entry name" value="CHP02466"/>
</dbReference>
<reference evidence="1" key="1">
    <citation type="submission" date="2023-02" db="EMBL/GenBank/DDBJ databases">
        <title>Genome sequence of Hyphococcus flavus.</title>
        <authorList>
            <person name="Rong J.-C."/>
            <person name="Zhao Q."/>
            <person name="Yi M."/>
            <person name="Wu J.-Y."/>
        </authorList>
    </citation>
    <scope>NUCLEOTIDE SEQUENCE</scope>
    <source>
        <strain evidence="1">MCCC 1K03223</strain>
    </source>
</reference>
<protein>
    <submittedName>
        <fullName evidence="1">2OG-Fe(II) oxygenase</fullName>
    </submittedName>
</protein>